<organism evidence="1 2">
    <name type="scientific">Coleofasciculus chthonoplastes PCC 7420</name>
    <dbReference type="NCBI Taxonomy" id="118168"/>
    <lineage>
        <taxon>Bacteria</taxon>
        <taxon>Bacillati</taxon>
        <taxon>Cyanobacteriota</taxon>
        <taxon>Cyanophyceae</taxon>
        <taxon>Coleofasciculales</taxon>
        <taxon>Coleofasciculaceae</taxon>
        <taxon>Coleofasciculus</taxon>
    </lineage>
</organism>
<dbReference type="Proteomes" id="UP000003835">
    <property type="component" value="Unassembled WGS sequence"/>
</dbReference>
<accession>B4VV35</accession>
<dbReference type="EMBL" id="DS989854">
    <property type="protein sequence ID" value="EDX74208.1"/>
    <property type="molecule type" value="Genomic_DNA"/>
</dbReference>
<protein>
    <submittedName>
        <fullName evidence="1">Uncharacterized protein</fullName>
    </submittedName>
</protein>
<sequence>MHGGYRVYQHLQCSLRQSYWNFCFLSFDGYQGADLGMEVEGS</sequence>
<keyword evidence="2" id="KW-1185">Reference proteome</keyword>
<proteinExistence type="predicted"/>
<dbReference type="AlphaFoldDB" id="B4VV35"/>
<name>B4VV35_9CYAN</name>
<evidence type="ECO:0000313" key="2">
    <source>
        <dbReference type="Proteomes" id="UP000003835"/>
    </source>
</evidence>
<gene>
    <name evidence="1" type="ORF">MC7420_4193</name>
</gene>
<evidence type="ECO:0000313" key="1">
    <source>
        <dbReference type="EMBL" id="EDX74208.1"/>
    </source>
</evidence>
<dbReference type="STRING" id="118168.MC7420_4193"/>
<dbReference type="HOGENOM" id="CLU_3249916_0_0_3"/>
<reference evidence="1 2" key="1">
    <citation type="submission" date="2008-07" db="EMBL/GenBank/DDBJ databases">
        <authorList>
            <person name="Tandeau de Marsac N."/>
            <person name="Ferriera S."/>
            <person name="Johnson J."/>
            <person name="Kravitz S."/>
            <person name="Beeson K."/>
            <person name="Sutton G."/>
            <person name="Rogers Y.-H."/>
            <person name="Friedman R."/>
            <person name="Frazier M."/>
            <person name="Venter J.C."/>
        </authorList>
    </citation>
    <scope>NUCLEOTIDE SEQUENCE [LARGE SCALE GENOMIC DNA]</scope>
    <source>
        <strain evidence="1 2">PCC 7420</strain>
    </source>
</reference>